<comment type="caution">
    <text evidence="1">The sequence shown here is derived from an EMBL/GenBank/DDBJ whole genome shotgun (WGS) entry which is preliminary data.</text>
</comment>
<reference evidence="1 2" key="1">
    <citation type="submission" date="2024-08" db="EMBL/GenBank/DDBJ databases">
        <authorList>
            <person name="Cucini C."/>
            <person name="Frati F."/>
        </authorList>
    </citation>
    <scope>NUCLEOTIDE SEQUENCE [LARGE SCALE GENOMIC DNA]</scope>
</reference>
<name>A0ABP1PT68_9HEXA</name>
<keyword evidence="2" id="KW-1185">Reference proteome</keyword>
<protein>
    <submittedName>
        <fullName evidence="1">Uncharacterized protein</fullName>
    </submittedName>
</protein>
<organism evidence="1 2">
    <name type="scientific">Orchesella dallaii</name>
    <dbReference type="NCBI Taxonomy" id="48710"/>
    <lineage>
        <taxon>Eukaryota</taxon>
        <taxon>Metazoa</taxon>
        <taxon>Ecdysozoa</taxon>
        <taxon>Arthropoda</taxon>
        <taxon>Hexapoda</taxon>
        <taxon>Collembola</taxon>
        <taxon>Entomobryomorpha</taxon>
        <taxon>Entomobryoidea</taxon>
        <taxon>Orchesellidae</taxon>
        <taxon>Orchesellinae</taxon>
        <taxon>Orchesella</taxon>
    </lineage>
</organism>
<proteinExistence type="predicted"/>
<sequence length="95" mass="11178">MHPKCVSIFLLVIELEENTARPLYQGKFQYQEPMQFDLAAATIFVETYFSKDSAVSKMWYWWWRHGRRKASVFCTSQRVLEKLGTGSHNIENSRG</sequence>
<dbReference type="EMBL" id="CAXLJM020000012">
    <property type="protein sequence ID" value="CAL8076601.1"/>
    <property type="molecule type" value="Genomic_DNA"/>
</dbReference>
<gene>
    <name evidence="1" type="ORF">ODALV1_LOCUS3527</name>
</gene>
<accession>A0ABP1PT68</accession>
<evidence type="ECO:0000313" key="2">
    <source>
        <dbReference type="Proteomes" id="UP001642540"/>
    </source>
</evidence>
<evidence type="ECO:0000313" key="1">
    <source>
        <dbReference type="EMBL" id="CAL8076601.1"/>
    </source>
</evidence>
<dbReference type="Proteomes" id="UP001642540">
    <property type="component" value="Unassembled WGS sequence"/>
</dbReference>